<dbReference type="Proteomes" id="UP001301216">
    <property type="component" value="Unassembled WGS sequence"/>
</dbReference>
<comment type="caution">
    <text evidence="2">The sequence shown here is derived from an EMBL/GenBank/DDBJ whole genome shotgun (WGS) entry which is preliminary data.</text>
</comment>
<feature type="domain" description="GAF" evidence="1">
    <location>
        <begin position="20"/>
        <end position="125"/>
    </location>
</feature>
<evidence type="ECO:0000259" key="1">
    <source>
        <dbReference type="Pfam" id="PF13185"/>
    </source>
</evidence>
<dbReference type="InterPro" id="IPR003018">
    <property type="entry name" value="GAF"/>
</dbReference>
<protein>
    <submittedName>
        <fullName evidence="2">GAF domain-containing protein</fullName>
    </submittedName>
</protein>
<dbReference type="Gene3D" id="3.30.450.40">
    <property type="match status" value="1"/>
</dbReference>
<dbReference type="InterPro" id="IPR029016">
    <property type="entry name" value="GAF-like_dom_sf"/>
</dbReference>
<dbReference type="EMBL" id="JAPHAV010000012">
    <property type="protein sequence ID" value="MCX2698591.1"/>
    <property type="molecule type" value="Genomic_DNA"/>
</dbReference>
<evidence type="ECO:0000313" key="2">
    <source>
        <dbReference type="EMBL" id="MCX2698591.1"/>
    </source>
</evidence>
<name>A0ABT3QSJ9_9HYPH</name>
<dbReference type="SUPFAM" id="SSF55781">
    <property type="entry name" value="GAF domain-like"/>
    <property type="match status" value="1"/>
</dbReference>
<sequence>MNNSMKHLVENVQKEVPFILLTLLAVDGDELTRIYSNLPEHFPVGGRKKMQTTPWGTLVLQRQHNYLAKDKEGLRWAFSDHALTESLGGGSQINVPIVRDGRTLGTINLTHEEHFYDENHLRAVEDFTKRHHSELIGIFDCAREN</sequence>
<accession>A0ABT3QSJ9</accession>
<reference evidence="2 3" key="1">
    <citation type="submission" date="2022-11" db="EMBL/GenBank/DDBJ databases">
        <title>Brucella sp. YY2X, whole genome shotgun sequencing project.</title>
        <authorList>
            <person name="Yang Y."/>
        </authorList>
    </citation>
    <scope>NUCLEOTIDE SEQUENCE [LARGE SCALE GENOMIC DNA]</scope>
    <source>
        <strain evidence="2 3">YY2X</strain>
    </source>
</reference>
<gene>
    <name evidence="2" type="ORF">OPR82_17825</name>
</gene>
<organism evidence="2 3">
    <name type="scientific">Ochrobactrum chromiisoli</name>
    <dbReference type="NCBI Taxonomy" id="2993941"/>
    <lineage>
        <taxon>Bacteria</taxon>
        <taxon>Pseudomonadati</taxon>
        <taxon>Pseudomonadota</taxon>
        <taxon>Alphaproteobacteria</taxon>
        <taxon>Hyphomicrobiales</taxon>
        <taxon>Brucellaceae</taxon>
        <taxon>Brucella/Ochrobactrum group</taxon>
        <taxon>Ochrobactrum</taxon>
    </lineage>
</organism>
<dbReference type="RefSeq" id="WP_113533309.1">
    <property type="nucleotide sequence ID" value="NZ_JAPHAV010000012.1"/>
</dbReference>
<dbReference type="Pfam" id="PF13185">
    <property type="entry name" value="GAF_2"/>
    <property type="match status" value="1"/>
</dbReference>
<evidence type="ECO:0000313" key="3">
    <source>
        <dbReference type="Proteomes" id="UP001301216"/>
    </source>
</evidence>
<keyword evidence="3" id="KW-1185">Reference proteome</keyword>
<proteinExistence type="predicted"/>